<dbReference type="CDD" id="cd02094">
    <property type="entry name" value="P-type_ATPase_Cu-like"/>
    <property type="match status" value="1"/>
</dbReference>
<dbReference type="GO" id="GO:0043682">
    <property type="term" value="F:P-type divalent copper transporter activity"/>
    <property type="evidence" value="ECO:0007669"/>
    <property type="project" value="TreeGrafter"/>
</dbReference>
<dbReference type="InterPro" id="IPR036412">
    <property type="entry name" value="HAD-like_sf"/>
</dbReference>
<evidence type="ECO:0000313" key="14">
    <source>
        <dbReference type="Proteomes" id="UP000003704"/>
    </source>
</evidence>
<feature type="transmembrane region" description="Helical" evidence="11">
    <location>
        <begin position="235"/>
        <end position="255"/>
    </location>
</feature>
<dbReference type="PANTHER" id="PTHR43520">
    <property type="entry name" value="ATP7, ISOFORM B"/>
    <property type="match status" value="1"/>
</dbReference>
<dbReference type="STRING" id="1172194.WQQ_13500"/>
<dbReference type="GO" id="GO:0055070">
    <property type="term" value="P:copper ion homeostasis"/>
    <property type="evidence" value="ECO:0007669"/>
    <property type="project" value="TreeGrafter"/>
</dbReference>
<evidence type="ECO:0000256" key="1">
    <source>
        <dbReference type="ARBA" id="ARBA00004651"/>
    </source>
</evidence>
<keyword evidence="14" id="KW-1185">Reference proteome</keyword>
<comment type="similarity">
    <text evidence="2 11">Belongs to the cation transport ATPase (P-type) (TC 3.A.3) family. Type IB subfamily.</text>
</comment>
<dbReference type="NCBIfam" id="TIGR01512">
    <property type="entry name" value="ATPase-IB2_Cd"/>
    <property type="match status" value="1"/>
</dbReference>
<dbReference type="GO" id="GO:0005507">
    <property type="term" value="F:copper ion binding"/>
    <property type="evidence" value="ECO:0007669"/>
    <property type="project" value="TreeGrafter"/>
</dbReference>
<dbReference type="AlphaFoldDB" id="I8TC45"/>
<evidence type="ECO:0000256" key="6">
    <source>
        <dbReference type="ARBA" id="ARBA00022741"/>
    </source>
</evidence>
<feature type="transmembrane region" description="Helical" evidence="11">
    <location>
        <begin position="133"/>
        <end position="150"/>
    </location>
</feature>
<sequence>MSDCCGNGGHKPHSHAGHAAAMAAPAKATDPVCGMSADPATAPFHDHAGQRYWFCSEGCRKRFSQDPPRYLGAAAGEPAPAAPPGTIYICPMHPEVRQDHPGSCPKCGMALEPEMPSPDEGHSPELVDFTHRFWWSLPASAIVFVLAMFGHRLGVPAAVGPWIELALATPVVLWAGWPFLQRCVQSIANRNPNMFTLIGIGVSAAYVYSAIALLLAVLAPQWLPLAMAGGMHGGVAVYFEAAAVIVSLTLLGQLLELKARARTSEAIRTLMRLAPKTALRIETDGREHEVELEAVRVGDRLRVRPGEKLPVDGRLLEGSSHVDESMLTGESMPVSKKPGDRVTAATINGSGGLVVLAERVGNDTLLAQIVQMVAQAQRSRSPMQRLADVVSHWFVLAVLLVSLLSLLGWGLLAGAWPQGLVNAVAVLIVACPCALGLATPMSIMVASGRAASLGVLFRDAEAIENLRRVDTLVIDKTGTLTEGAPQVREVQVFDARSDDELLQLAASLDRSSEHPVARALVTEAERRNLWLKPVPDFEAVAGAGARGHVGPSMVVVGNAAMCEEAGISLDATQAALATQDASLSRVFVAVDGLLSGLITVADAIKPSTPQALEKLRALDLRIVLASGDAEATARSVAQALGITEVHGNARPQDKAALVARLQQQGRVVAMAGDGINDAPALATANVGIAMGTGTDVAMQSAQLTLVRGDLLGIERAIALSRATVRNMRQNLGFALLYNGLGVPVAAGLLYAPFGWQMSPMLAALAMSLSSVSVIGNALRLRAIKL</sequence>
<dbReference type="InterPro" id="IPR011017">
    <property type="entry name" value="TRASH_dom"/>
</dbReference>
<dbReference type="Gene3D" id="2.70.150.10">
    <property type="entry name" value="Calcium-transporting ATPase, cytoplasmic transduction domain A"/>
    <property type="match status" value="1"/>
</dbReference>
<accession>I8TC45</accession>
<evidence type="ECO:0000256" key="11">
    <source>
        <dbReference type="RuleBase" id="RU362081"/>
    </source>
</evidence>
<dbReference type="PATRIC" id="fig|1172194.4.peg.1299"/>
<keyword evidence="6 11" id="KW-0547">Nucleotide-binding</keyword>
<evidence type="ECO:0000256" key="5">
    <source>
        <dbReference type="ARBA" id="ARBA00022723"/>
    </source>
</evidence>
<dbReference type="PROSITE" id="PS00154">
    <property type="entry name" value="ATPASE_E1_E2"/>
    <property type="match status" value="1"/>
</dbReference>
<name>I8TC45_9GAMM</name>
<dbReference type="InterPro" id="IPR027256">
    <property type="entry name" value="P-typ_ATPase_IB"/>
</dbReference>
<dbReference type="SUPFAM" id="SSF56784">
    <property type="entry name" value="HAD-like"/>
    <property type="match status" value="1"/>
</dbReference>
<dbReference type="GO" id="GO:0016491">
    <property type="term" value="F:oxidoreductase activity"/>
    <property type="evidence" value="ECO:0007669"/>
    <property type="project" value="InterPro"/>
</dbReference>
<dbReference type="GO" id="GO:0005524">
    <property type="term" value="F:ATP binding"/>
    <property type="evidence" value="ECO:0007669"/>
    <property type="project" value="UniProtKB-UniRule"/>
</dbReference>
<feature type="transmembrane region" description="Helical" evidence="11">
    <location>
        <begin position="162"/>
        <end position="180"/>
    </location>
</feature>
<organism evidence="13 14">
    <name type="scientific">Hydrocarboniphaga effusa AP103</name>
    <dbReference type="NCBI Taxonomy" id="1172194"/>
    <lineage>
        <taxon>Bacteria</taxon>
        <taxon>Pseudomonadati</taxon>
        <taxon>Pseudomonadota</taxon>
        <taxon>Gammaproteobacteria</taxon>
        <taxon>Nevskiales</taxon>
        <taxon>Nevskiaceae</taxon>
        <taxon>Hydrocarboniphaga</taxon>
    </lineage>
</organism>
<dbReference type="InterPro" id="IPR023299">
    <property type="entry name" value="ATPase_P-typ_cyto_dom_N"/>
</dbReference>
<dbReference type="Gene3D" id="3.40.50.1000">
    <property type="entry name" value="HAD superfamily/HAD-like"/>
    <property type="match status" value="1"/>
</dbReference>
<dbReference type="Gene3D" id="3.40.1110.10">
    <property type="entry name" value="Calcium-transporting ATPase, cytoplasmic domain N"/>
    <property type="match status" value="1"/>
</dbReference>
<dbReference type="SUPFAM" id="SSF47240">
    <property type="entry name" value="Ferritin-like"/>
    <property type="match status" value="1"/>
</dbReference>
<evidence type="ECO:0000256" key="3">
    <source>
        <dbReference type="ARBA" id="ARBA00022475"/>
    </source>
</evidence>
<dbReference type="InterPro" id="IPR008250">
    <property type="entry name" value="ATPase_P-typ_transduc_dom_A_sf"/>
</dbReference>
<dbReference type="InterPro" id="IPR009078">
    <property type="entry name" value="Ferritin-like_SF"/>
</dbReference>
<dbReference type="InterPro" id="IPR007029">
    <property type="entry name" value="YHS_dom"/>
</dbReference>
<keyword evidence="9 11" id="KW-1133">Transmembrane helix</keyword>
<evidence type="ECO:0000256" key="10">
    <source>
        <dbReference type="ARBA" id="ARBA00023136"/>
    </source>
</evidence>
<reference evidence="13 14" key="1">
    <citation type="journal article" date="2012" name="J. Bacteriol.">
        <title>Genome Sequence of n-Alkane-Degrading Hydrocarboniphaga effusa Strain AP103T (ATCC BAA-332T).</title>
        <authorList>
            <person name="Chang H.K."/>
            <person name="Zylstra G.J."/>
            <person name="Chae J.C."/>
        </authorList>
    </citation>
    <scope>NUCLEOTIDE SEQUENCE [LARGE SCALE GENOMIC DNA]</scope>
    <source>
        <strain evidence="13 14">AP103</strain>
    </source>
</reference>
<feature type="transmembrane region" description="Helical" evidence="11">
    <location>
        <begin position="759"/>
        <end position="778"/>
    </location>
</feature>
<dbReference type="Pfam" id="PF19335">
    <property type="entry name" value="HMBD"/>
    <property type="match status" value="1"/>
</dbReference>
<evidence type="ECO:0000313" key="13">
    <source>
        <dbReference type="EMBL" id="EIT71213.1"/>
    </source>
</evidence>
<dbReference type="Gene3D" id="1.10.620.20">
    <property type="entry name" value="Ribonucleotide Reductase, subunit A"/>
    <property type="match status" value="1"/>
</dbReference>
<evidence type="ECO:0000259" key="12">
    <source>
        <dbReference type="SMART" id="SM00746"/>
    </source>
</evidence>
<dbReference type="SUPFAM" id="SSF81665">
    <property type="entry name" value="Calcium ATPase, transmembrane domain M"/>
    <property type="match status" value="1"/>
</dbReference>
<dbReference type="PRINTS" id="PR00119">
    <property type="entry name" value="CATATPASE"/>
</dbReference>
<dbReference type="Proteomes" id="UP000003704">
    <property type="component" value="Unassembled WGS sequence"/>
</dbReference>
<feature type="transmembrane region" description="Helical" evidence="11">
    <location>
        <begin position="192"/>
        <end position="223"/>
    </location>
</feature>
<dbReference type="GO" id="GO:0060003">
    <property type="term" value="P:copper ion export"/>
    <property type="evidence" value="ECO:0007669"/>
    <property type="project" value="UniProtKB-ARBA"/>
</dbReference>
<proteinExistence type="inferred from homology"/>
<dbReference type="EMBL" id="AKGD01000001">
    <property type="protein sequence ID" value="EIT71213.1"/>
    <property type="molecule type" value="Genomic_DNA"/>
</dbReference>
<keyword evidence="3 11" id="KW-1003">Cell membrane</keyword>
<evidence type="ECO:0000256" key="9">
    <source>
        <dbReference type="ARBA" id="ARBA00022989"/>
    </source>
</evidence>
<dbReference type="SFLD" id="SFLDS00003">
    <property type="entry name" value="Haloacid_Dehalogenase"/>
    <property type="match status" value="1"/>
</dbReference>
<dbReference type="RefSeq" id="WP_007184304.1">
    <property type="nucleotide sequence ID" value="NZ_AKGD01000001.1"/>
</dbReference>
<keyword evidence="5 11" id="KW-0479">Metal-binding</keyword>
<dbReference type="Pfam" id="PF04945">
    <property type="entry name" value="YHS"/>
    <property type="match status" value="1"/>
</dbReference>
<dbReference type="InterPro" id="IPR018303">
    <property type="entry name" value="ATPase_P-typ_P_site"/>
</dbReference>
<dbReference type="InterPro" id="IPR044492">
    <property type="entry name" value="P_typ_ATPase_HD_dom"/>
</dbReference>
<dbReference type="SFLD" id="SFLDG00002">
    <property type="entry name" value="C1.7:_P-type_atpase_like"/>
    <property type="match status" value="1"/>
</dbReference>
<dbReference type="NCBIfam" id="TIGR01525">
    <property type="entry name" value="ATPase-IB_hvy"/>
    <property type="match status" value="1"/>
</dbReference>
<dbReference type="InterPro" id="IPR059000">
    <property type="entry name" value="ATPase_P-type_domA"/>
</dbReference>
<evidence type="ECO:0000256" key="2">
    <source>
        <dbReference type="ARBA" id="ARBA00006024"/>
    </source>
</evidence>
<keyword evidence="8" id="KW-1278">Translocase</keyword>
<comment type="caution">
    <text evidence="13">The sequence shown here is derived from an EMBL/GenBank/DDBJ whole genome shotgun (WGS) entry which is preliminary data.</text>
</comment>
<dbReference type="InterPro" id="IPR012348">
    <property type="entry name" value="RNR-like"/>
</dbReference>
<feature type="transmembrane region" description="Helical" evidence="11">
    <location>
        <begin position="419"/>
        <end position="439"/>
    </location>
</feature>
<dbReference type="NCBIfam" id="TIGR01511">
    <property type="entry name" value="ATPase-IB1_Cu"/>
    <property type="match status" value="1"/>
</dbReference>
<evidence type="ECO:0000256" key="8">
    <source>
        <dbReference type="ARBA" id="ARBA00022967"/>
    </source>
</evidence>
<keyword evidence="4 11" id="KW-0812">Transmembrane</keyword>
<dbReference type="InterPro" id="IPR023298">
    <property type="entry name" value="ATPase_P-typ_TM_dom_sf"/>
</dbReference>
<dbReference type="InterPro" id="IPR001757">
    <property type="entry name" value="P_typ_ATPase"/>
</dbReference>
<gene>
    <name evidence="13" type="ORF">WQQ_13500</name>
</gene>
<evidence type="ECO:0000256" key="4">
    <source>
        <dbReference type="ARBA" id="ARBA00022692"/>
    </source>
</evidence>
<evidence type="ECO:0000256" key="7">
    <source>
        <dbReference type="ARBA" id="ARBA00022840"/>
    </source>
</evidence>
<dbReference type="InterPro" id="IPR045800">
    <property type="entry name" value="HMBD"/>
</dbReference>
<dbReference type="GO" id="GO:0016887">
    <property type="term" value="F:ATP hydrolysis activity"/>
    <property type="evidence" value="ECO:0007669"/>
    <property type="project" value="InterPro"/>
</dbReference>
<dbReference type="InterPro" id="IPR023214">
    <property type="entry name" value="HAD_sf"/>
</dbReference>
<protein>
    <submittedName>
        <fullName evidence="13">Heavy metal translocating P-type ATPase</fullName>
    </submittedName>
</protein>
<keyword evidence="10 11" id="KW-0472">Membrane</keyword>
<feature type="transmembrane region" description="Helical" evidence="11">
    <location>
        <begin position="393"/>
        <end position="413"/>
    </location>
</feature>
<dbReference type="FunFam" id="2.70.150.10:FF:000020">
    <property type="entry name" value="Copper-exporting P-type ATPase A"/>
    <property type="match status" value="1"/>
</dbReference>
<dbReference type="SMART" id="SM00746">
    <property type="entry name" value="TRASH"/>
    <property type="match status" value="1"/>
</dbReference>
<dbReference type="PRINTS" id="PR00943">
    <property type="entry name" value="CUATPASE"/>
</dbReference>
<feature type="transmembrane region" description="Helical" evidence="11">
    <location>
        <begin position="731"/>
        <end position="753"/>
    </location>
</feature>
<dbReference type="SFLD" id="SFLDF00027">
    <property type="entry name" value="p-type_atpase"/>
    <property type="match status" value="1"/>
</dbReference>
<comment type="subcellular location">
    <subcellularLocation>
        <location evidence="1">Cell membrane</location>
        <topology evidence="1">Multi-pass membrane protein</topology>
    </subcellularLocation>
</comment>
<dbReference type="PANTHER" id="PTHR43520:SF8">
    <property type="entry name" value="P-TYPE CU(+) TRANSPORTER"/>
    <property type="match status" value="1"/>
</dbReference>
<dbReference type="GO" id="GO:0005886">
    <property type="term" value="C:plasma membrane"/>
    <property type="evidence" value="ECO:0007669"/>
    <property type="project" value="UniProtKB-SubCell"/>
</dbReference>
<dbReference type="Pfam" id="PF00122">
    <property type="entry name" value="E1-E2_ATPase"/>
    <property type="match status" value="1"/>
</dbReference>
<dbReference type="NCBIfam" id="TIGR01494">
    <property type="entry name" value="ATPase_P-type"/>
    <property type="match status" value="1"/>
</dbReference>
<keyword evidence="7 11" id="KW-0067">ATP-binding</keyword>
<feature type="domain" description="TRASH" evidence="12">
    <location>
        <begin position="30"/>
        <end position="67"/>
    </location>
</feature>
<dbReference type="SUPFAM" id="SSF81653">
    <property type="entry name" value="Calcium ATPase, transduction domain A"/>
    <property type="match status" value="1"/>
</dbReference>
<dbReference type="Pfam" id="PF00702">
    <property type="entry name" value="Hydrolase"/>
    <property type="match status" value="1"/>
</dbReference>